<accession>A0ABP6D3Z4</accession>
<organism evidence="1 2">
    <name type="scientific">Actinomadura fulvescens</name>
    <dbReference type="NCBI Taxonomy" id="46160"/>
    <lineage>
        <taxon>Bacteria</taxon>
        <taxon>Bacillati</taxon>
        <taxon>Actinomycetota</taxon>
        <taxon>Actinomycetes</taxon>
        <taxon>Streptosporangiales</taxon>
        <taxon>Thermomonosporaceae</taxon>
        <taxon>Actinomadura</taxon>
    </lineage>
</organism>
<name>A0ABP6D3Z4_9ACTN</name>
<reference evidence="2" key="1">
    <citation type="journal article" date="2019" name="Int. J. Syst. Evol. Microbiol.">
        <title>The Global Catalogue of Microorganisms (GCM) 10K type strain sequencing project: providing services to taxonomists for standard genome sequencing and annotation.</title>
        <authorList>
            <consortium name="The Broad Institute Genomics Platform"/>
            <consortium name="The Broad Institute Genome Sequencing Center for Infectious Disease"/>
            <person name="Wu L."/>
            <person name="Ma J."/>
        </authorList>
    </citation>
    <scope>NUCLEOTIDE SEQUENCE [LARGE SCALE GENOMIC DNA]</scope>
    <source>
        <strain evidence="2">JCM 6833</strain>
    </source>
</reference>
<sequence length="86" mass="8911">MTDGAAGRGAGSEAAASAAMGVMGRFVTVARFLGLMFPFRHESAPLLMDGSIHRAHHIGQVPGTLCSDGPPEINRNGCGGSCPWRM</sequence>
<comment type="caution">
    <text evidence="1">The sequence shown here is derived from an EMBL/GenBank/DDBJ whole genome shotgun (WGS) entry which is preliminary data.</text>
</comment>
<gene>
    <name evidence="1" type="ORF">GCM10010411_84780</name>
</gene>
<dbReference type="Proteomes" id="UP001501509">
    <property type="component" value="Unassembled WGS sequence"/>
</dbReference>
<proteinExistence type="predicted"/>
<evidence type="ECO:0000313" key="2">
    <source>
        <dbReference type="Proteomes" id="UP001501509"/>
    </source>
</evidence>
<protein>
    <submittedName>
        <fullName evidence="1">Uncharacterized protein</fullName>
    </submittedName>
</protein>
<dbReference type="EMBL" id="BAAATD010000017">
    <property type="protein sequence ID" value="GAA2633268.1"/>
    <property type="molecule type" value="Genomic_DNA"/>
</dbReference>
<keyword evidence="2" id="KW-1185">Reference proteome</keyword>
<evidence type="ECO:0000313" key="1">
    <source>
        <dbReference type="EMBL" id="GAA2633268.1"/>
    </source>
</evidence>